<dbReference type="PROSITE" id="PS50102">
    <property type="entry name" value="RRM"/>
    <property type="match status" value="1"/>
</dbReference>
<proteinExistence type="predicted"/>
<dbReference type="Proteomes" id="UP001164746">
    <property type="component" value="Chromosome 5"/>
</dbReference>
<reference evidence="5" key="1">
    <citation type="submission" date="2022-11" db="EMBL/GenBank/DDBJ databases">
        <title>Centuries of genome instability and evolution in soft-shell clam transmissible cancer (bioRxiv).</title>
        <authorList>
            <person name="Hart S.F.M."/>
            <person name="Yonemitsu M.A."/>
            <person name="Giersch R.M."/>
            <person name="Beal B.F."/>
            <person name="Arriagada G."/>
            <person name="Davis B.W."/>
            <person name="Ostrander E.A."/>
            <person name="Goff S.P."/>
            <person name="Metzger M.J."/>
        </authorList>
    </citation>
    <scope>NUCLEOTIDE SEQUENCE</scope>
    <source>
        <strain evidence="5">MELC-2E11</strain>
        <tissue evidence="5">Siphon/mantle</tissue>
    </source>
</reference>
<dbReference type="InterPro" id="IPR012677">
    <property type="entry name" value="Nucleotide-bd_a/b_plait_sf"/>
</dbReference>
<name>A0ABY7EBJ9_MYAAR</name>
<evidence type="ECO:0000313" key="5">
    <source>
        <dbReference type="EMBL" id="WAR06083.1"/>
    </source>
</evidence>
<evidence type="ECO:0000313" key="6">
    <source>
        <dbReference type="Proteomes" id="UP001164746"/>
    </source>
</evidence>
<dbReference type="Pfam" id="PF00076">
    <property type="entry name" value="RRM_1"/>
    <property type="match status" value="1"/>
</dbReference>
<feature type="compositionally biased region" description="Polar residues" evidence="3">
    <location>
        <begin position="64"/>
        <end position="74"/>
    </location>
</feature>
<feature type="compositionally biased region" description="Basic and acidic residues" evidence="3">
    <location>
        <begin position="82"/>
        <end position="91"/>
    </location>
</feature>
<dbReference type="PANTHER" id="PTHR23236">
    <property type="entry name" value="EUKARYOTIC TRANSLATION INITIATION FACTOR 4B/4H"/>
    <property type="match status" value="1"/>
</dbReference>
<dbReference type="SUPFAM" id="SSF54928">
    <property type="entry name" value="RNA-binding domain, RBD"/>
    <property type="match status" value="1"/>
</dbReference>
<feature type="domain" description="RRM" evidence="4">
    <location>
        <begin position="142"/>
        <end position="219"/>
    </location>
</feature>
<organism evidence="5 6">
    <name type="scientific">Mya arenaria</name>
    <name type="common">Soft-shell clam</name>
    <dbReference type="NCBI Taxonomy" id="6604"/>
    <lineage>
        <taxon>Eukaryota</taxon>
        <taxon>Metazoa</taxon>
        <taxon>Spiralia</taxon>
        <taxon>Lophotrochozoa</taxon>
        <taxon>Mollusca</taxon>
        <taxon>Bivalvia</taxon>
        <taxon>Autobranchia</taxon>
        <taxon>Heteroconchia</taxon>
        <taxon>Euheterodonta</taxon>
        <taxon>Imparidentia</taxon>
        <taxon>Neoheterodontei</taxon>
        <taxon>Myida</taxon>
        <taxon>Myoidea</taxon>
        <taxon>Myidae</taxon>
        <taxon>Mya</taxon>
    </lineage>
</organism>
<dbReference type="InterPro" id="IPR035979">
    <property type="entry name" value="RBD_domain_sf"/>
</dbReference>
<sequence>MGKISHREEKRRQWREEKKTNPRVTRASTTQSTPGKTKDTVKAAVPNSHTPSETKKKHSLANKAKTSPPSCAQHNNNNNNIIDKKFNDLHNNKKSKYGNTVKISKTEPDSSDEPPSKKQKLQYVDAVERLESSTSVHVPKKLVLVVGNLPEDVTKEQIMEHFKRTGGVKSVKIPKQKGTETGKGCAYVEFRNTISHRLGVRLHNTTLAGRKICVEFAPEGKLTERKLTETLQLKEETQDLKMPFDT</sequence>
<evidence type="ECO:0000259" key="4">
    <source>
        <dbReference type="PROSITE" id="PS50102"/>
    </source>
</evidence>
<dbReference type="InterPro" id="IPR000504">
    <property type="entry name" value="RRM_dom"/>
</dbReference>
<evidence type="ECO:0000256" key="2">
    <source>
        <dbReference type="PROSITE-ProRule" id="PRU00176"/>
    </source>
</evidence>
<feature type="compositionally biased region" description="Polar residues" evidence="3">
    <location>
        <begin position="22"/>
        <end position="35"/>
    </location>
</feature>
<protein>
    <submittedName>
        <fullName evidence="5">YGR4-like protein</fullName>
    </submittedName>
</protein>
<dbReference type="Gene3D" id="3.30.70.330">
    <property type="match status" value="1"/>
</dbReference>
<dbReference type="InterPro" id="IPR034228">
    <property type="entry name" value="Nop6_RRM"/>
</dbReference>
<keyword evidence="1 2" id="KW-0694">RNA-binding</keyword>
<keyword evidence="6" id="KW-1185">Reference proteome</keyword>
<dbReference type="EMBL" id="CP111016">
    <property type="protein sequence ID" value="WAR06083.1"/>
    <property type="molecule type" value="Genomic_DNA"/>
</dbReference>
<feature type="compositionally biased region" description="Basic and acidic residues" evidence="3">
    <location>
        <begin position="1"/>
        <end position="20"/>
    </location>
</feature>
<dbReference type="SMART" id="SM00360">
    <property type="entry name" value="RRM"/>
    <property type="match status" value="1"/>
</dbReference>
<accession>A0ABY7EBJ9</accession>
<evidence type="ECO:0000256" key="3">
    <source>
        <dbReference type="SAM" id="MobiDB-lite"/>
    </source>
</evidence>
<feature type="region of interest" description="Disordered" evidence="3">
    <location>
        <begin position="1"/>
        <end position="120"/>
    </location>
</feature>
<gene>
    <name evidence="5" type="ORF">MAR_021452</name>
</gene>
<evidence type="ECO:0000256" key="1">
    <source>
        <dbReference type="ARBA" id="ARBA00022884"/>
    </source>
</evidence>
<dbReference type="PANTHER" id="PTHR23236:SF51">
    <property type="entry name" value="NUCLEOLAR PROTEIN 6"/>
    <property type="match status" value="1"/>
</dbReference>
<dbReference type="CDD" id="cd12400">
    <property type="entry name" value="RRM_Nop6"/>
    <property type="match status" value="1"/>
</dbReference>